<gene>
    <name evidence="1" type="ORF">ASJ81_04415</name>
</gene>
<dbReference type="SUPFAM" id="SSF101898">
    <property type="entry name" value="NHL repeat"/>
    <property type="match status" value="1"/>
</dbReference>
<keyword evidence="2" id="KW-1185">Reference proteome</keyword>
<proteinExistence type="predicted"/>
<dbReference type="InterPro" id="IPR011042">
    <property type="entry name" value="6-blade_b-propeller_TolB-like"/>
</dbReference>
<reference evidence="1 2" key="1">
    <citation type="journal article" date="2017" name="BMC Genomics">
        <title>Genomic analysis of methanogenic archaea reveals a shift towards energy conservation.</title>
        <authorList>
            <person name="Gilmore S.P."/>
            <person name="Henske J.K."/>
            <person name="Sexton J.A."/>
            <person name="Solomon K.V."/>
            <person name="Seppala S."/>
            <person name="Yoo J.I."/>
            <person name="Huyett L.M."/>
            <person name="Pressman A."/>
            <person name="Cogan J.Z."/>
            <person name="Kivenson V."/>
            <person name="Peng X."/>
            <person name="Tan Y."/>
            <person name="Valentine D.L."/>
            <person name="O'Malley M.A."/>
        </authorList>
    </citation>
    <scope>NUCLEOTIDE SEQUENCE [LARGE SCALE GENOMIC DNA]</scope>
    <source>
        <strain evidence="1 2">MC-15</strain>
    </source>
</reference>
<name>A0A2A2HUH7_9EURY</name>
<dbReference type="Pfam" id="PF09684">
    <property type="entry name" value="Tail_P2_I"/>
    <property type="match status" value="1"/>
</dbReference>
<sequence length="563" mass="62894">MTNVSSYVDYLPSVLWTQENDSSSFLGRVLCIFEKILSGVSDDLSIGNGPNEHNNFEKTIDELNQIFDPWKTNKNFLPWLASWVALTLPEDFSEYQKRKIISDIVPIYQERGLKKGLQAYLDAYATDSKPRIAIDDGAAVFRATFLENGTAVLHTVAYSNAISLQSETNTHEDNSNEDKLVTTLLHPSAIAVDNENNYIVVDKGDSSLSMKQPASLWKLSSTGDLEWKVDPSSSIPMPKPIYVSDCLKNPTAVVVDGQDNYYVVDIGEIDLPSSVKSAIYRFNPSIEVVINQSSNPTFPAVHPVDMILDSSGKFVVLDRGVHPQGEYPRSPEVNSGQKIIVVNKGPPMAVSEHPLRGVIEPTALAIDSEGCYIVADAKDQYGSDPADLIRVGVDPNGNWSETSILKNVKAENNPLIFPVCLVFENSQSLLVCDTGVRWGYKVQEDNRKMAEPAAIYRIENISQNSPTITRVTYERKFVNPTKMVIDRRGNLIITDKGEYLPSVGKLPSRIWRKEPNEFGVVVLFSAQRYTSLEDQLRIRREIANIVNEQKPGNTSWWMNRKSK</sequence>
<comment type="caution">
    <text evidence="1">The sequence shown here is derived from an EMBL/GenBank/DDBJ whole genome shotgun (WGS) entry which is preliminary data.</text>
</comment>
<dbReference type="RefSeq" id="WP_095644168.1">
    <property type="nucleotide sequence ID" value="NZ_LMVP01000146.1"/>
</dbReference>
<accession>A0A2A2HUH7</accession>
<dbReference type="Proteomes" id="UP000218164">
    <property type="component" value="Unassembled WGS sequence"/>
</dbReference>
<evidence type="ECO:0008006" key="3">
    <source>
        <dbReference type="Google" id="ProtNLM"/>
    </source>
</evidence>
<dbReference type="Gene3D" id="2.120.10.30">
    <property type="entry name" value="TolB, C-terminal domain"/>
    <property type="match status" value="1"/>
</dbReference>
<dbReference type="OrthoDB" id="148108at2157"/>
<evidence type="ECO:0000313" key="1">
    <source>
        <dbReference type="EMBL" id="PAV12975.1"/>
    </source>
</evidence>
<dbReference type="InterPro" id="IPR006521">
    <property type="entry name" value="Tail_protein_I"/>
</dbReference>
<dbReference type="AlphaFoldDB" id="A0A2A2HUH7"/>
<dbReference type="EMBL" id="LMVP01000146">
    <property type="protein sequence ID" value="PAV12975.1"/>
    <property type="molecule type" value="Genomic_DNA"/>
</dbReference>
<organism evidence="1 2">
    <name type="scientific">Methanosarcina spelaei</name>
    <dbReference type="NCBI Taxonomy" id="1036679"/>
    <lineage>
        <taxon>Archaea</taxon>
        <taxon>Methanobacteriati</taxon>
        <taxon>Methanobacteriota</taxon>
        <taxon>Stenosarchaea group</taxon>
        <taxon>Methanomicrobia</taxon>
        <taxon>Methanosarcinales</taxon>
        <taxon>Methanosarcinaceae</taxon>
        <taxon>Methanosarcina</taxon>
    </lineage>
</organism>
<evidence type="ECO:0000313" key="2">
    <source>
        <dbReference type="Proteomes" id="UP000218164"/>
    </source>
</evidence>
<protein>
    <recommendedName>
        <fullName evidence="3">Phage tail protein</fullName>
    </recommendedName>
</protein>